<accession>A0A9P3FZ68</accession>
<dbReference type="AlphaFoldDB" id="A0A9P3FZ68"/>
<evidence type="ECO:0000313" key="3">
    <source>
        <dbReference type="Proteomes" id="UP000703269"/>
    </source>
</evidence>
<dbReference type="EMBL" id="BPQB01000002">
    <property type="protein sequence ID" value="GJE85261.1"/>
    <property type="molecule type" value="Genomic_DNA"/>
</dbReference>
<evidence type="ECO:0000256" key="1">
    <source>
        <dbReference type="SAM" id="MobiDB-lite"/>
    </source>
</evidence>
<evidence type="ECO:0000313" key="2">
    <source>
        <dbReference type="EMBL" id="GJE85261.1"/>
    </source>
</evidence>
<sequence length="490" mass="53586">MEFTTEYQHDYAWGGTPSLPTTLDDSFIDVLTDDTERHSAPASHFAPSNNTLSKASHVANPTQFFAPDGQALAAQTYQSVSAPNVSWDEYLMYWQYYVPDSAKMQDASSVQTDTRYPVTSAVAGSSVNADGNFPAWTVLPNPPPSPDLDALADELAASDFVEVDGSMANEAIFSADAEYGFVSLSAVGGPGAEHVAPAAGLDEIDELIAETLGDDTHIAPPSPVPTEILDADDSDSSVDGDTTDSDDDEDMEIETAVAHAVDQPAGGAPVQLEAYVLHHGAMEYLYAVRFYDGMRPVERARLVQMIHYAPYGSNTVPVTATSATVGYGSQTVVPTSRRLFLVTQEQEIILFNVVIEVTDLMFYTRQNVPRQHCELTGKPLRPIDNCAINSLLYRYNRSPDPFDFDVHNTFHYKATPVSEEVSVFKEFDQIYDFVSVSSDASLPAKWTIEELAVGDIIAVEFCVRRGRSVGRDWSTRCHFSKITRIAEAQG</sequence>
<comment type="caution">
    <text evidence="2">The sequence shown here is derived from an EMBL/GenBank/DDBJ whole genome shotgun (WGS) entry which is preliminary data.</text>
</comment>
<proteinExistence type="predicted"/>
<gene>
    <name evidence="2" type="ORF">PsYK624_013400</name>
</gene>
<protein>
    <submittedName>
        <fullName evidence="2">Uncharacterized protein</fullName>
    </submittedName>
</protein>
<name>A0A9P3FZ68_9APHY</name>
<feature type="compositionally biased region" description="Acidic residues" evidence="1">
    <location>
        <begin position="229"/>
        <end position="248"/>
    </location>
</feature>
<keyword evidence="3" id="KW-1185">Reference proteome</keyword>
<dbReference type="Proteomes" id="UP000703269">
    <property type="component" value="Unassembled WGS sequence"/>
</dbReference>
<organism evidence="2 3">
    <name type="scientific">Phanerochaete sordida</name>
    <dbReference type="NCBI Taxonomy" id="48140"/>
    <lineage>
        <taxon>Eukaryota</taxon>
        <taxon>Fungi</taxon>
        <taxon>Dikarya</taxon>
        <taxon>Basidiomycota</taxon>
        <taxon>Agaricomycotina</taxon>
        <taxon>Agaricomycetes</taxon>
        <taxon>Polyporales</taxon>
        <taxon>Phanerochaetaceae</taxon>
        <taxon>Phanerochaete</taxon>
    </lineage>
</organism>
<reference evidence="2 3" key="1">
    <citation type="submission" date="2021-08" db="EMBL/GenBank/DDBJ databases">
        <title>Draft Genome Sequence of Phanerochaete sordida strain YK-624.</title>
        <authorList>
            <person name="Mori T."/>
            <person name="Dohra H."/>
            <person name="Suzuki T."/>
            <person name="Kawagishi H."/>
            <person name="Hirai H."/>
        </authorList>
    </citation>
    <scope>NUCLEOTIDE SEQUENCE [LARGE SCALE GENOMIC DNA]</scope>
    <source>
        <strain evidence="2 3">YK-624</strain>
    </source>
</reference>
<feature type="region of interest" description="Disordered" evidence="1">
    <location>
        <begin position="215"/>
        <end position="248"/>
    </location>
</feature>